<dbReference type="GO" id="GO:0016020">
    <property type="term" value="C:membrane"/>
    <property type="evidence" value="ECO:0007669"/>
    <property type="project" value="TreeGrafter"/>
</dbReference>
<reference evidence="2 3" key="1">
    <citation type="submission" date="2019-07" db="EMBL/GenBank/DDBJ databases">
        <title>Genomes of Cafeteria roenbergensis.</title>
        <authorList>
            <person name="Fischer M.G."/>
            <person name="Hackl T."/>
            <person name="Roman M."/>
        </authorList>
    </citation>
    <scope>NUCLEOTIDE SEQUENCE [LARGE SCALE GENOMIC DNA]</scope>
    <source>
        <strain evidence="2 3">BVI</strain>
    </source>
</reference>
<keyword evidence="3" id="KW-1185">Reference proteome</keyword>
<evidence type="ECO:0000313" key="3">
    <source>
        <dbReference type="Proteomes" id="UP000323011"/>
    </source>
</evidence>
<name>A0A5A8CK37_CAFRO</name>
<dbReference type="Proteomes" id="UP000323011">
    <property type="component" value="Unassembled WGS sequence"/>
</dbReference>
<dbReference type="SUPFAM" id="SSF52087">
    <property type="entry name" value="CRAL/TRIO domain"/>
    <property type="match status" value="1"/>
</dbReference>
<dbReference type="CDD" id="cd00170">
    <property type="entry name" value="SEC14"/>
    <property type="match status" value="1"/>
</dbReference>
<dbReference type="Gene3D" id="3.40.525.10">
    <property type="entry name" value="CRAL-TRIO lipid binding domain"/>
    <property type="match status" value="1"/>
</dbReference>
<comment type="caution">
    <text evidence="2">The sequence shown here is derived from an EMBL/GenBank/DDBJ whole genome shotgun (WGS) entry which is preliminary data.</text>
</comment>
<evidence type="ECO:0000259" key="1">
    <source>
        <dbReference type="PROSITE" id="PS50191"/>
    </source>
</evidence>
<dbReference type="Pfam" id="PF00650">
    <property type="entry name" value="CRAL_TRIO"/>
    <property type="match status" value="1"/>
</dbReference>
<proteinExistence type="predicted"/>
<dbReference type="GO" id="GO:1902936">
    <property type="term" value="F:phosphatidylinositol bisphosphate binding"/>
    <property type="evidence" value="ECO:0007669"/>
    <property type="project" value="TreeGrafter"/>
</dbReference>
<dbReference type="PROSITE" id="PS50191">
    <property type="entry name" value="CRAL_TRIO"/>
    <property type="match status" value="1"/>
</dbReference>
<feature type="domain" description="CRAL-TRIO" evidence="1">
    <location>
        <begin position="58"/>
        <end position="214"/>
    </location>
</feature>
<organism evidence="2 3">
    <name type="scientific">Cafeteria roenbergensis</name>
    <name type="common">Marine flagellate</name>
    <dbReference type="NCBI Taxonomy" id="33653"/>
    <lineage>
        <taxon>Eukaryota</taxon>
        <taxon>Sar</taxon>
        <taxon>Stramenopiles</taxon>
        <taxon>Bigyra</taxon>
        <taxon>Opalozoa</taxon>
        <taxon>Bicosoecida</taxon>
        <taxon>Cafeteriaceae</taxon>
        <taxon>Cafeteria</taxon>
    </lineage>
</organism>
<dbReference type="AlphaFoldDB" id="A0A5A8CK37"/>
<sequence>MPGGVEKFLRETRPLGISDRWAERFWVQKKGRHEDALAGAKAFKATADEYGIWTAGLDEEAVESIMSGKVWIADARPGHPAVLGFRGKFHDASVCPSVMVRLVAVLVQVLLSSEHAVENGFCFVMDAEGIGWNNFSLDAERIYMSLFTSLPVRLTRIVTLNPSLLMRAMMNLMWPFIGTKMRERMVLRTSEQLGEVLHPDQHPEYLGGGIPSSPEAVLARIRASYRPWVTEEQLAALAAERCGAAGSGAAAASSEASA</sequence>
<dbReference type="PANTHER" id="PTHR10174">
    <property type="entry name" value="ALPHA-TOCOPHEROL TRANSFER PROTEIN-RELATED"/>
    <property type="match status" value="1"/>
</dbReference>
<gene>
    <name evidence="2" type="ORF">FNF29_03202</name>
</gene>
<dbReference type="InterPro" id="IPR001251">
    <property type="entry name" value="CRAL-TRIO_dom"/>
</dbReference>
<protein>
    <recommendedName>
        <fullName evidence="1">CRAL-TRIO domain-containing protein</fullName>
    </recommendedName>
</protein>
<dbReference type="EMBL" id="VLTN01000016">
    <property type="protein sequence ID" value="KAA0153385.1"/>
    <property type="molecule type" value="Genomic_DNA"/>
</dbReference>
<accession>A0A5A8CK37</accession>
<evidence type="ECO:0000313" key="2">
    <source>
        <dbReference type="EMBL" id="KAA0153385.1"/>
    </source>
</evidence>
<dbReference type="PANTHER" id="PTHR10174:SF208">
    <property type="entry name" value="CRAL-TRIO DOMAIN-CONTAINING PROTEIN DDB_G0278031"/>
    <property type="match status" value="1"/>
</dbReference>
<dbReference type="InterPro" id="IPR036865">
    <property type="entry name" value="CRAL-TRIO_dom_sf"/>
</dbReference>